<keyword evidence="1" id="KW-0732">Signal</keyword>
<dbReference type="Pfam" id="PF00150">
    <property type="entry name" value="Cellulase"/>
    <property type="match status" value="1"/>
</dbReference>
<name>C9RG31_METVM</name>
<feature type="domain" description="Glycoside hydrolase family 5" evidence="4">
    <location>
        <begin position="103"/>
        <end position="292"/>
    </location>
</feature>
<dbReference type="EMBL" id="CP001787">
    <property type="protein sequence ID" value="ACX72533.1"/>
    <property type="molecule type" value="Genomic_DNA"/>
</dbReference>
<evidence type="ECO:0000259" key="4">
    <source>
        <dbReference type="Pfam" id="PF00150"/>
    </source>
</evidence>
<dbReference type="GO" id="GO:0009251">
    <property type="term" value="P:glucan catabolic process"/>
    <property type="evidence" value="ECO:0007669"/>
    <property type="project" value="TreeGrafter"/>
</dbReference>
<dbReference type="Proteomes" id="UP000002063">
    <property type="component" value="Chromosome"/>
</dbReference>
<dbReference type="InterPro" id="IPR001547">
    <property type="entry name" value="Glyco_hydro_5"/>
</dbReference>
<dbReference type="KEGG" id="mvu:Metvu_0674"/>
<evidence type="ECO:0000313" key="5">
    <source>
        <dbReference type="EMBL" id="ACX72533.1"/>
    </source>
</evidence>
<reference evidence="5" key="1">
    <citation type="submission" date="2009-10" db="EMBL/GenBank/DDBJ databases">
        <title>Complete sequence of chromosome of Methanocaldococcus vulcanius M7.</title>
        <authorList>
            <consortium name="US DOE Joint Genome Institute"/>
            <person name="Lucas S."/>
            <person name="Copeland A."/>
            <person name="Lapidus A."/>
            <person name="Glavina del Rio T."/>
            <person name="Dalin E."/>
            <person name="Tice H."/>
            <person name="Bruce D."/>
            <person name="Goodwin L."/>
            <person name="Pitluck S."/>
            <person name="Lcollab F.I."/>
            <person name="Brettin T."/>
            <person name="Detter J.C."/>
            <person name="Han C."/>
            <person name="Tapia R."/>
            <person name="Kuske C.R."/>
            <person name="Schmutz J."/>
            <person name="Larimer F."/>
            <person name="Land M."/>
            <person name="Hauser L."/>
            <person name="Kyrpides N."/>
            <person name="Ovchinikova G."/>
            <person name="Sieprawska-Lupa M."/>
            <person name="Whitman W.B."/>
            <person name="Woyke T."/>
        </authorList>
    </citation>
    <scope>NUCLEOTIDE SEQUENCE [LARGE SCALE GENOMIC DNA]</scope>
    <source>
        <strain evidence="5">M7</strain>
    </source>
</reference>
<dbReference type="GeneID" id="8513011"/>
<evidence type="ECO:0000256" key="2">
    <source>
        <dbReference type="ARBA" id="ARBA00022801"/>
    </source>
</evidence>
<dbReference type="GO" id="GO:0009986">
    <property type="term" value="C:cell surface"/>
    <property type="evidence" value="ECO:0007669"/>
    <property type="project" value="TreeGrafter"/>
</dbReference>
<accession>C9RG31</accession>
<dbReference type="STRING" id="579137.Metvu_0674"/>
<keyword evidence="3" id="KW-0326">Glycosidase</keyword>
<dbReference type="eggNOG" id="arCOG10648">
    <property type="taxonomic scope" value="Archaea"/>
</dbReference>
<dbReference type="SUPFAM" id="SSF51445">
    <property type="entry name" value="(Trans)glycosidases"/>
    <property type="match status" value="1"/>
</dbReference>
<dbReference type="HOGENOM" id="CLU_061106_0_0_2"/>
<dbReference type="PANTHER" id="PTHR31297">
    <property type="entry name" value="GLUCAN ENDO-1,6-BETA-GLUCOSIDASE B"/>
    <property type="match status" value="1"/>
</dbReference>
<dbReference type="InterPro" id="IPR050386">
    <property type="entry name" value="Glycosyl_hydrolase_5"/>
</dbReference>
<dbReference type="PANTHER" id="PTHR31297:SF17">
    <property type="entry name" value="ENDOGLUCANASE"/>
    <property type="match status" value="1"/>
</dbReference>
<dbReference type="AlphaFoldDB" id="C9RG31"/>
<gene>
    <name evidence="5" type="ordered locus">Metvu_0674</name>
</gene>
<proteinExistence type="predicted"/>
<evidence type="ECO:0000256" key="1">
    <source>
        <dbReference type="ARBA" id="ARBA00022729"/>
    </source>
</evidence>
<dbReference type="GO" id="GO:0005576">
    <property type="term" value="C:extracellular region"/>
    <property type="evidence" value="ECO:0007669"/>
    <property type="project" value="TreeGrafter"/>
</dbReference>
<dbReference type="OrthoDB" id="92721at2157"/>
<protein>
    <recommendedName>
        <fullName evidence="4">Glycoside hydrolase family 5 domain-containing protein</fullName>
    </recommendedName>
</protein>
<dbReference type="GO" id="GO:0008422">
    <property type="term" value="F:beta-glucosidase activity"/>
    <property type="evidence" value="ECO:0007669"/>
    <property type="project" value="TreeGrafter"/>
</dbReference>
<organism evidence="5 6">
    <name type="scientific">Methanocaldococcus vulcanius (strain ATCC 700851 / DSM 12094 / M7)</name>
    <name type="common">Methanococcus vulcanius</name>
    <dbReference type="NCBI Taxonomy" id="579137"/>
    <lineage>
        <taxon>Archaea</taxon>
        <taxon>Methanobacteriati</taxon>
        <taxon>Methanobacteriota</taxon>
        <taxon>Methanomada group</taxon>
        <taxon>Methanococci</taxon>
        <taxon>Methanococcales</taxon>
        <taxon>Methanocaldococcaceae</taxon>
        <taxon>Methanocaldococcus</taxon>
    </lineage>
</organism>
<keyword evidence="2" id="KW-0378">Hydrolase</keyword>
<dbReference type="Gene3D" id="3.20.20.80">
    <property type="entry name" value="Glycosidases"/>
    <property type="match status" value="1"/>
</dbReference>
<dbReference type="InterPro" id="IPR017853">
    <property type="entry name" value="GH"/>
</dbReference>
<evidence type="ECO:0000256" key="3">
    <source>
        <dbReference type="ARBA" id="ARBA00023295"/>
    </source>
</evidence>
<dbReference type="RefSeq" id="WP_015732754.1">
    <property type="nucleotide sequence ID" value="NC_013407.1"/>
</dbReference>
<keyword evidence="6" id="KW-1185">Reference proteome</keyword>
<sequence>MKKVVYIFIFLLLLTFGVGLAYHKYSEAYTHKLKPIMPNKTNNNENNKNETINAVNNTKDKVSISAKTYQKILGVGIDVDWMSFPRVHRYYFYWRSKGVSVPEYFKEEGFSNVRIRVSQDVISNKTALTQLKEIVNDCLKVGLIPIITYTAPELRNNPTSIEAQDHFVMWWKTVAECFKGSSYLLSYDLLIESSGKIKDHPEVLNKVYNRTISEIRKIDPKRIIIITPAHVSKPSYLKYLNVSNDGYILAEWHIYAGGPKHGTYNATYINESIELALNWSNKTRIPTWVGAWRPYWISKKDKEIQSSIDEDIKFSKFMVQSLKKVGIPYDINADSGFFNIENLSWIKSREVLLNIILEKGNDTIFIDNESL</sequence>
<evidence type="ECO:0000313" key="6">
    <source>
        <dbReference type="Proteomes" id="UP000002063"/>
    </source>
</evidence>